<dbReference type="PANTHER" id="PTHR36570">
    <property type="entry name" value="DISULFIDE BOND FORMATION PROTEIN B"/>
    <property type="match status" value="1"/>
</dbReference>
<keyword evidence="9 14" id="KW-0560">Oxidoreductase</keyword>
<dbReference type="SUPFAM" id="SSF158442">
    <property type="entry name" value="DsbB-like"/>
    <property type="match status" value="1"/>
</dbReference>
<organism evidence="16 17">
    <name type="scientific">Spiribacter roseus</name>
    <dbReference type="NCBI Taxonomy" id="1855875"/>
    <lineage>
        <taxon>Bacteria</taxon>
        <taxon>Pseudomonadati</taxon>
        <taxon>Pseudomonadota</taxon>
        <taxon>Gammaproteobacteria</taxon>
        <taxon>Chromatiales</taxon>
        <taxon>Ectothiorhodospiraceae</taxon>
        <taxon>Spiribacter</taxon>
    </lineage>
</organism>
<keyword evidence="5" id="KW-0997">Cell inner membrane</keyword>
<comment type="caution">
    <text evidence="16">The sequence shown here is derived from an EMBL/GenBank/DDBJ whole genome shotgun (WGS) entry which is preliminary data.</text>
</comment>
<evidence type="ECO:0000256" key="13">
    <source>
        <dbReference type="ARBA" id="ARBA00023284"/>
    </source>
</evidence>
<reference evidence="16 17" key="1">
    <citation type="submission" date="2024-02" db="EMBL/GenBank/DDBJ databases">
        <title>New especies of Spiribacter isolated from saline water.</title>
        <authorList>
            <person name="Leon M.J."/>
            <person name="De La Haba R."/>
            <person name="Sanchez-Porro C."/>
            <person name="Ventosa A."/>
        </authorList>
    </citation>
    <scope>NUCLEOTIDE SEQUENCE [LARGE SCALE GENOMIC DNA]</scope>
    <source>
        <strain evidence="17">ag22IC6-196</strain>
    </source>
</reference>
<keyword evidence="4 14" id="KW-1003">Cell membrane</keyword>
<keyword evidence="7 14" id="KW-0249">Electron transport</keyword>
<evidence type="ECO:0000256" key="12">
    <source>
        <dbReference type="ARBA" id="ARBA00023186"/>
    </source>
</evidence>
<evidence type="ECO:0000256" key="11">
    <source>
        <dbReference type="ARBA" id="ARBA00023157"/>
    </source>
</evidence>
<evidence type="ECO:0000256" key="9">
    <source>
        <dbReference type="ARBA" id="ARBA00023002"/>
    </source>
</evidence>
<feature type="transmembrane region" description="Helical" evidence="15">
    <location>
        <begin position="140"/>
        <end position="160"/>
    </location>
</feature>
<keyword evidence="13 14" id="KW-0676">Redox-active center</keyword>
<sequence length="169" mass="17590">MIAFLQRQWRRPAHINGLLALICFALVAIALVLEWVGGMEPCPLCVFQRIAFIAMGVVLLAGIVVPGRSVAVLTVLACLGGIGLAGRHLWLQSLPADQVPACGPGLDYLLGVFPVTEVITLVLSGSGECAAVDRVLGVSIPAWTLLTYGVIGVLAVAANLRGRRAAGGQ</sequence>
<dbReference type="InterPro" id="IPR003752">
    <property type="entry name" value="DiS_bond_form_DsbB/BdbC"/>
</dbReference>
<keyword evidence="12 14" id="KW-0143">Chaperone</keyword>
<evidence type="ECO:0000256" key="4">
    <source>
        <dbReference type="ARBA" id="ARBA00022475"/>
    </source>
</evidence>
<dbReference type="InterPro" id="IPR023380">
    <property type="entry name" value="DsbB-like_sf"/>
</dbReference>
<evidence type="ECO:0000256" key="14">
    <source>
        <dbReference type="HAMAP-Rule" id="MF_00286"/>
    </source>
</evidence>
<comment type="similarity">
    <text evidence="2 14">Belongs to the DsbB family.</text>
</comment>
<accession>A0ABV3RVT8</accession>
<evidence type="ECO:0000256" key="15">
    <source>
        <dbReference type="SAM" id="Phobius"/>
    </source>
</evidence>
<evidence type="ECO:0000256" key="7">
    <source>
        <dbReference type="ARBA" id="ARBA00022982"/>
    </source>
</evidence>
<feature type="disulfide bond" description="Redox-active" evidence="14">
    <location>
        <begin position="42"/>
        <end position="45"/>
    </location>
</feature>
<protein>
    <recommendedName>
        <fullName evidence="14">Disulfide bond formation protein B</fullName>
    </recommendedName>
    <alternativeName>
        <fullName evidence="14">Disulfide oxidoreductase</fullName>
    </alternativeName>
</protein>
<evidence type="ECO:0000256" key="6">
    <source>
        <dbReference type="ARBA" id="ARBA00022692"/>
    </source>
</evidence>
<dbReference type="InterPro" id="IPR022920">
    <property type="entry name" value="Disulphide_bond_form_DsbB"/>
</dbReference>
<feature type="transmembrane region" description="Helical" evidence="15">
    <location>
        <begin position="46"/>
        <end position="65"/>
    </location>
</feature>
<evidence type="ECO:0000313" key="17">
    <source>
        <dbReference type="Proteomes" id="UP001556636"/>
    </source>
</evidence>
<evidence type="ECO:0000256" key="8">
    <source>
        <dbReference type="ARBA" id="ARBA00022989"/>
    </source>
</evidence>
<evidence type="ECO:0000256" key="1">
    <source>
        <dbReference type="ARBA" id="ARBA00004429"/>
    </source>
</evidence>
<feature type="topological domain" description="Cytoplasmic" evidence="14">
    <location>
        <begin position="1"/>
        <end position="15"/>
    </location>
</feature>
<gene>
    <name evidence="14" type="primary">dsbB</name>
    <name evidence="16" type="ORF">V6X51_02075</name>
</gene>
<keyword evidence="6 14" id="KW-0812">Transmembrane</keyword>
<dbReference type="HAMAP" id="MF_00286">
    <property type="entry name" value="DsbB"/>
    <property type="match status" value="1"/>
</dbReference>
<name>A0ABV3RVT8_9GAMM</name>
<feature type="topological domain" description="Periplasmic" evidence="14">
    <location>
        <begin position="33"/>
        <end position="50"/>
    </location>
</feature>
<dbReference type="Gene3D" id="1.20.1550.10">
    <property type="entry name" value="DsbB-like"/>
    <property type="match status" value="1"/>
</dbReference>
<feature type="transmembrane region" description="Helical" evidence="15">
    <location>
        <begin position="12"/>
        <end position="34"/>
    </location>
</feature>
<evidence type="ECO:0000256" key="10">
    <source>
        <dbReference type="ARBA" id="ARBA00023136"/>
    </source>
</evidence>
<keyword evidence="11 14" id="KW-1015">Disulfide bond</keyword>
<comment type="caution">
    <text evidence="14">Lacks conserved residue(s) required for the propagation of feature annotation.</text>
</comment>
<keyword evidence="10 14" id="KW-0472">Membrane</keyword>
<comment type="subcellular location">
    <subcellularLocation>
        <location evidence="1">Cell inner membrane</location>
        <topology evidence="1">Multi-pass membrane protein</topology>
    </subcellularLocation>
    <subcellularLocation>
        <location evidence="14">Cell membrane</location>
        <topology evidence="14">Multi-pass membrane protein</topology>
    </subcellularLocation>
</comment>
<evidence type="ECO:0000256" key="2">
    <source>
        <dbReference type="ARBA" id="ARBA00008823"/>
    </source>
</evidence>
<dbReference type="InterPro" id="IPR050183">
    <property type="entry name" value="DsbB"/>
</dbReference>
<keyword evidence="3 14" id="KW-0813">Transport</keyword>
<evidence type="ECO:0000313" key="16">
    <source>
        <dbReference type="EMBL" id="MEX0372221.1"/>
    </source>
</evidence>
<dbReference type="Proteomes" id="UP001556636">
    <property type="component" value="Unassembled WGS sequence"/>
</dbReference>
<dbReference type="Pfam" id="PF02600">
    <property type="entry name" value="DsbB"/>
    <property type="match status" value="1"/>
</dbReference>
<feature type="topological domain" description="Cytoplasmic" evidence="14">
    <location>
        <begin position="162"/>
        <end position="169"/>
    </location>
</feature>
<comment type="function">
    <text evidence="14">Required for disulfide bond formation in some periplasmic proteins. Acts by oxidizing the DsbA protein.</text>
</comment>
<feature type="transmembrane region" description="Helical" evidence="15">
    <location>
        <begin position="70"/>
        <end position="90"/>
    </location>
</feature>
<dbReference type="PANTHER" id="PTHR36570:SF3">
    <property type="entry name" value="DISULFIDE BOND FORMATION PROTEIN B"/>
    <property type="match status" value="1"/>
</dbReference>
<dbReference type="EMBL" id="JBAKFG010000001">
    <property type="protein sequence ID" value="MEX0372221.1"/>
    <property type="molecule type" value="Genomic_DNA"/>
</dbReference>
<evidence type="ECO:0000256" key="5">
    <source>
        <dbReference type="ARBA" id="ARBA00022519"/>
    </source>
</evidence>
<evidence type="ECO:0000256" key="3">
    <source>
        <dbReference type="ARBA" id="ARBA00022448"/>
    </source>
</evidence>
<keyword evidence="8 14" id="KW-1133">Transmembrane helix</keyword>
<keyword evidence="17" id="KW-1185">Reference proteome</keyword>
<proteinExistence type="inferred from homology"/>